<reference evidence="8 9" key="1">
    <citation type="submission" date="2019-03" db="EMBL/GenBank/DDBJ databases">
        <title>Genomic Encyclopedia of Type Strains, Phase IV (KMG-IV): sequencing the most valuable type-strain genomes for metagenomic binning, comparative biology and taxonomic classification.</title>
        <authorList>
            <person name="Goeker M."/>
        </authorList>
    </citation>
    <scope>NUCLEOTIDE SEQUENCE [LARGE SCALE GENOMIC DNA]</scope>
    <source>
        <strain evidence="8 9">DSM 7445</strain>
    </source>
</reference>
<evidence type="ECO:0000256" key="5">
    <source>
        <dbReference type="ARBA" id="ARBA00022989"/>
    </source>
</evidence>
<evidence type="ECO:0000256" key="2">
    <source>
        <dbReference type="ARBA" id="ARBA00005779"/>
    </source>
</evidence>
<organism evidence="8 9">
    <name type="scientific">Paucimonas lemoignei</name>
    <name type="common">Pseudomonas lemoignei</name>
    <dbReference type="NCBI Taxonomy" id="29443"/>
    <lineage>
        <taxon>Bacteria</taxon>
        <taxon>Pseudomonadati</taxon>
        <taxon>Pseudomonadota</taxon>
        <taxon>Betaproteobacteria</taxon>
        <taxon>Burkholderiales</taxon>
        <taxon>Burkholderiaceae</taxon>
        <taxon>Paucimonas</taxon>
    </lineage>
</organism>
<feature type="transmembrane region" description="Helical" evidence="7">
    <location>
        <begin position="43"/>
        <end position="66"/>
    </location>
</feature>
<feature type="transmembrane region" description="Helical" evidence="7">
    <location>
        <begin position="12"/>
        <end position="31"/>
    </location>
</feature>
<keyword evidence="9" id="KW-1185">Reference proteome</keyword>
<gene>
    <name evidence="8" type="ORF">EDC30_12011</name>
</gene>
<evidence type="ECO:0000256" key="6">
    <source>
        <dbReference type="ARBA" id="ARBA00023136"/>
    </source>
</evidence>
<evidence type="ECO:0000256" key="4">
    <source>
        <dbReference type="ARBA" id="ARBA00022692"/>
    </source>
</evidence>
<dbReference type="PANTHER" id="PTHR40043:SF1">
    <property type="entry name" value="UPF0719 INNER MEMBRANE PROTEIN YJFL"/>
    <property type="match status" value="1"/>
</dbReference>
<keyword evidence="4 7" id="KW-0812">Transmembrane</keyword>
<accession>A0A4R3HP68</accession>
<dbReference type="Proteomes" id="UP000295382">
    <property type="component" value="Unassembled WGS sequence"/>
</dbReference>
<dbReference type="PANTHER" id="PTHR40043">
    <property type="entry name" value="UPF0719 INNER MEMBRANE PROTEIN YJFL"/>
    <property type="match status" value="1"/>
</dbReference>
<evidence type="ECO:0000256" key="3">
    <source>
        <dbReference type="ARBA" id="ARBA00022475"/>
    </source>
</evidence>
<dbReference type="RefSeq" id="WP_132260377.1">
    <property type="nucleotide sequence ID" value="NZ_SLZQ01000020.1"/>
</dbReference>
<comment type="similarity">
    <text evidence="2">Belongs to the UPF0719 family.</text>
</comment>
<evidence type="ECO:0000256" key="7">
    <source>
        <dbReference type="SAM" id="Phobius"/>
    </source>
</evidence>
<evidence type="ECO:0000256" key="1">
    <source>
        <dbReference type="ARBA" id="ARBA00004651"/>
    </source>
</evidence>
<sequence length="131" mass="13737">MNSLPAFANYLIYLALAGMLLTVFFVIYTRVTPFNEVLLIRQGNTAAAFSLGGAIIGFSLTVVSAIMHTAGYVQFIAWGAAALVVQLVAYLVMERCMAMSKDHIESGNVAFGGLLAAISIAVGAINAACIS</sequence>
<evidence type="ECO:0000313" key="9">
    <source>
        <dbReference type="Proteomes" id="UP000295382"/>
    </source>
</evidence>
<dbReference type="GO" id="GO:0005886">
    <property type="term" value="C:plasma membrane"/>
    <property type="evidence" value="ECO:0007669"/>
    <property type="project" value="UniProtKB-SubCell"/>
</dbReference>
<comment type="subcellular location">
    <subcellularLocation>
        <location evidence="1">Cell membrane</location>
        <topology evidence="1">Multi-pass membrane protein</topology>
    </subcellularLocation>
</comment>
<protein>
    <submittedName>
        <fullName evidence="8">Putative membrane protein</fullName>
    </submittedName>
</protein>
<name>A0A4R3HP68_PAULE</name>
<dbReference type="InterPro" id="IPR007140">
    <property type="entry name" value="DUF350"/>
</dbReference>
<dbReference type="AlphaFoldDB" id="A0A4R3HP68"/>
<proteinExistence type="inferred from homology"/>
<dbReference type="EMBL" id="SLZQ01000020">
    <property type="protein sequence ID" value="TCS32739.1"/>
    <property type="molecule type" value="Genomic_DNA"/>
</dbReference>
<keyword evidence="3" id="KW-1003">Cell membrane</keyword>
<dbReference type="OrthoDB" id="8565764at2"/>
<feature type="transmembrane region" description="Helical" evidence="7">
    <location>
        <begin position="109"/>
        <end position="128"/>
    </location>
</feature>
<keyword evidence="6 7" id="KW-0472">Membrane</keyword>
<evidence type="ECO:0000313" key="8">
    <source>
        <dbReference type="EMBL" id="TCS32739.1"/>
    </source>
</evidence>
<dbReference type="Pfam" id="PF03994">
    <property type="entry name" value="DUF350"/>
    <property type="match status" value="1"/>
</dbReference>
<keyword evidence="5 7" id="KW-1133">Transmembrane helix</keyword>
<feature type="transmembrane region" description="Helical" evidence="7">
    <location>
        <begin position="72"/>
        <end position="93"/>
    </location>
</feature>
<comment type="caution">
    <text evidence="8">The sequence shown here is derived from an EMBL/GenBank/DDBJ whole genome shotgun (WGS) entry which is preliminary data.</text>
</comment>